<evidence type="ECO:0000256" key="3">
    <source>
        <dbReference type="ARBA" id="ARBA00004174"/>
    </source>
</evidence>
<evidence type="ECO:0000256" key="15">
    <source>
        <dbReference type="RuleBase" id="RU000461"/>
    </source>
</evidence>
<dbReference type="PRINTS" id="PR00465">
    <property type="entry name" value="EP450IV"/>
</dbReference>
<keyword evidence="8" id="KW-0256">Endoplasmic reticulum</keyword>
<sequence>MNIVIFIIISVIFYLLWNKEKVKEHIRFRSTLAKLPTLKGKIPFIGHVLQFLGKSPEYIYLFARATTSVMPAVFTTFSPMMILVFLQDADVIELVISQTKHLEKATMYKFLHGWLREGLLTSKGDKWQKRRKILTPAFHFSILLEFVDVFNKECEHFCKQIMESKDKVIDIVPIIENFTLSTMIETSLGKNLDFHSNEGSQYKNILVQLDRLIFMRFMNFYYWMDGLFRFSKLGQSERKYLKALHAFTVGFIRKRESSFQTFDEKFNESYVKRKHPLLDILLNAKIKHGSIDEDGIREEVDTFVFEGHDTTAQCLNFTTMLMACHKEYQEEARQEITNLLGPNPDHKPTYADLQKLHFLERFIKESLRLYPPVPFIGRKTSEDIPTKFGTIPKGVDVHLLILDIQRNPKVWPNPEVFDPSRHLPENSKNRNSYAFIPFSAGPRNCIGQRYAMLEIKAFFCETLRRFVLEPIDRPEDIVLIQSLVLRPRDGIKVKFSPLENIN</sequence>
<evidence type="ECO:0000256" key="10">
    <source>
        <dbReference type="ARBA" id="ARBA00023002"/>
    </source>
</evidence>
<evidence type="ECO:0000256" key="13">
    <source>
        <dbReference type="ARBA" id="ARBA00023136"/>
    </source>
</evidence>
<keyword evidence="12 15" id="KW-0503">Monooxygenase</keyword>
<evidence type="ECO:0000256" key="9">
    <source>
        <dbReference type="ARBA" id="ARBA00022848"/>
    </source>
</evidence>
<keyword evidence="13" id="KW-0472">Membrane</keyword>
<dbReference type="InterPro" id="IPR036396">
    <property type="entry name" value="Cyt_P450_sf"/>
</dbReference>
<dbReference type="InterPro" id="IPR017972">
    <property type="entry name" value="Cyt_P450_CS"/>
</dbReference>
<comment type="subcellular location">
    <subcellularLocation>
        <location evidence="4">Endoplasmic reticulum membrane</location>
        <topology evidence="4">Peripheral membrane protein</topology>
    </subcellularLocation>
    <subcellularLocation>
        <location evidence="3">Microsome membrane</location>
        <topology evidence="3">Peripheral membrane protein</topology>
    </subcellularLocation>
</comment>
<evidence type="ECO:0000256" key="2">
    <source>
        <dbReference type="ARBA" id="ARBA00003690"/>
    </source>
</evidence>
<dbReference type="Gene3D" id="1.10.630.10">
    <property type="entry name" value="Cytochrome P450"/>
    <property type="match status" value="1"/>
</dbReference>
<evidence type="ECO:0000256" key="7">
    <source>
        <dbReference type="ARBA" id="ARBA00022723"/>
    </source>
</evidence>
<evidence type="ECO:0008006" key="18">
    <source>
        <dbReference type="Google" id="ProtNLM"/>
    </source>
</evidence>
<dbReference type="PANTHER" id="PTHR24291:SF189">
    <property type="entry name" value="CYTOCHROME P450 4C3-RELATED"/>
    <property type="match status" value="1"/>
</dbReference>
<organism evidence="16 17">
    <name type="scientific">Hypothenemus hampei</name>
    <name type="common">Coffee berry borer</name>
    <dbReference type="NCBI Taxonomy" id="57062"/>
    <lineage>
        <taxon>Eukaryota</taxon>
        <taxon>Metazoa</taxon>
        <taxon>Ecdysozoa</taxon>
        <taxon>Arthropoda</taxon>
        <taxon>Hexapoda</taxon>
        <taxon>Insecta</taxon>
        <taxon>Pterygota</taxon>
        <taxon>Neoptera</taxon>
        <taxon>Endopterygota</taxon>
        <taxon>Coleoptera</taxon>
        <taxon>Polyphaga</taxon>
        <taxon>Cucujiformia</taxon>
        <taxon>Curculionidae</taxon>
        <taxon>Scolytinae</taxon>
        <taxon>Hypothenemus</taxon>
    </lineage>
</organism>
<dbReference type="GO" id="GO:0005789">
    <property type="term" value="C:endoplasmic reticulum membrane"/>
    <property type="evidence" value="ECO:0007669"/>
    <property type="project" value="UniProtKB-SubCell"/>
</dbReference>
<gene>
    <name evidence="16" type="ORF">ABEB36_004880</name>
</gene>
<comment type="function">
    <text evidence="2">May be involved in the metabolism of insect hormones and in the breakdown of synthetic insecticides.</text>
</comment>
<dbReference type="InterPro" id="IPR050196">
    <property type="entry name" value="Cytochrome_P450_Monoox"/>
</dbReference>
<keyword evidence="17" id="KW-1185">Reference proteome</keyword>
<dbReference type="AlphaFoldDB" id="A0ABD1EW69"/>
<comment type="similarity">
    <text evidence="5 15">Belongs to the cytochrome P450 family.</text>
</comment>
<evidence type="ECO:0000313" key="16">
    <source>
        <dbReference type="EMBL" id="KAL1505283.1"/>
    </source>
</evidence>
<feature type="binding site" description="axial binding residue" evidence="14">
    <location>
        <position position="445"/>
    </location>
    <ligand>
        <name>heme</name>
        <dbReference type="ChEBI" id="CHEBI:30413"/>
    </ligand>
    <ligandPart>
        <name>Fe</name>
        <dbReference type="ChEBI" id="CHEBI:18248"/>
    </ligandPart>
</feature>
<dbReference type="Proteomes" id="UP001566132">
    <property type="component" value="Unassembled WGS sequence"/>
</dbReference>
<dbReference type="InterPro" id="IPR002403">
    <property type="entry name" value="Cyt_P450_E_grp-IV"/>
</dbReference>
<dbReference type="Pfam" id="PF00067">
    <property type="entry name" value="p450"/>
    <property type="match status" value="1"/>
</dbReference>
<evidence type="ECO:0000256" key="14">
    <source>
        <dbReference type="PIRSR" id="PIRSR602403-1"/>
    </source>
</evidence>
<comment type="caution">
    <text evidence="16">The sequence shown here is derived from an EMBL/GenBank/DDBJ whole genome shotgun (WGS) entry which is preliminary data.</text>
</comment>
<comment type="cofactor">
    <cofactor evidence="1 14">
        <name>heme</name>
        <dbReference type="ChEBI" id="CHEBI:30413"/>
    </cofactor>
</comment>
<dbReference type="PRINTS" id="PR00385">
    <property type="entry name" value="P450"/>
</dbReference>
<evidence type="ECO:0000256" key="4">
    <source>
        <dbReference type="ARBA" id="ARBA00004406"/>
    </source>
</evidence>
<dbReference type="CDD" id="cd20628">
    <property type="entry name" value="CYP4"/>
    <property type="match status" value="1"/>
</dbReference>
<reference evidence="16 17" key="1">
    <citation type="submission" date="2024-05" db="EMBL/GenBank/DDBJ databases">
        <title>Genetic variation in Jamaican populations of the coffee berry borer (Hypothenemus hampei).</title>
        <authorList>
            <person name="Errbii M."/>
            <person name="Myrie A."/>
        </authorList>
    </citation>
    <scope>NUCLEOTIDE SEQUENCE [LARGE SCALE GENOMIC DNA]</scope>
    <source>
        <strain evidence="16">JA-Hopewell-2020-01-JO</strain>
        <tissue evidence="16">Whole body</tissue>
    </source>
</reference>
<evidence type="ECO:0000313" key="17">
    <source>
        <dbReference type="Proteomes" id="UP001566132"/>
    </source>
</evidence>
<dbReference type="PANTHER" id="PTHR24291">
    <property type="entry name" value="CYTOCHROME P450 FAMILY 4"/>
    <property type="match status" value="1"/>
</dbReference>
<keyword evidence="11 14" id="KW-0408">Iron</keyword>
<proteinExistence type="inferred from homology"/>
<keyword evidence="6 14" id="KW-0349">Heme</keyword>
<evidence type="ECO:0000256" key="5">
    <source>
        <dbReference type="ARBA" id="ARBA00010617"/>
    </source>
</evidence>
<dbReference type="GO" id="GO:0046872">
    <property type="term" value="F:metal ion binding"/>
    <property type="evidence" value="ECO:0007669"/>
    <property type="project" value="UniProtKB-KW"/>
</dbReference>
<evidence type="ECO:0000256" key="8">
    <source>
        <dbReference type="ARBA" id="ARBA00022824"/>
    </source>
</evidence>
<keyword evidence="9" id="KW-0492">Microsome</keyword>
<accession>A0ABD1EW69</accession>
<evidence type="ECO:0000256" key="11">
    <source>
        <dbReference type="ARBA" id="ARBA00023004"/>
    </source>
</evidence>
<keyword evidence="7 14" id="KW-0479">Metal-binding</keyword>
<name>A0ABD1EW69_HYPHA</name>
<evidence type="ECO:0000256" key="12">
    <source>
        <dbReference type="ARBA" id="ARBA00023033"/>
    </source>
</evidence>
<dbReference type="GO" id="GO:0004497">
    <property type="term" value="F:monooxygenase activity"/>
    <property type="evidence" value="ECO:0007669"/>
    <property type="project" value="UniProtKB-KW"/>
</dbReference>
<dbReference type="PROSITE" id="PS00086">
    <property type="entry name" value="CYTOCHROME_P450"/>
    <property type="match status" value="1"/>
</dbReference>
<dbReference type="EMBL" id="JBDJPC010000004">
    <property type="protein sequence ID" value="KAL1505283.1"/>
    <property type="molecule type" value="Genomic_DNA"/>
</dbReference>
<keyword evidence="10 15" id="KW-0560">Oxidoreductase</keyword>
<dbReference type="SUPFAM" id="SSF48264">
    <property type="entry name" value="Cytochrome P450"/>
    <property type="match status" value="1"/>
</dbReference>
<evidence type="ECO:0000256" key="1">
    <source>
        <dbReference type="ARBA" id="ARBA00001971"/>
    </source>
</evidence>
<evidence type="ECO:0000256" key="6">
    <source>
        <dbReference type="ARBA" id="ARBA00022617"/>
    </source>
</evidence>
<dbReference type="InterPro" id="IPR001128">
    <property type="entry name" value="Cyt_P450"/>
</dbReference>
<protein>
    <recommendedName>
        <fullName evidence="18">Cytochrome P450</fullName>
    </recommendedName>
</protein>